<name>A0A1G2MJ11_9BACT</name>
<dbReference type="PANTHER" id="PTHR30627">
    <property type="entry name" value="PEPTIDOGLYCAN D,D-TRANSPEPTIDASE"/>
    <property type="match status" value="1"/>
</dbReference>
<evidence type="ECO:0000313" key="6">
    <source>
        <dbReference type="EMBL" id="OHA23866.1"/>
    </source>
</evidence>
<feature type="transmembrane region" description="Helical" evidence="3">
    <location>
        <begin position="12"/>
        <end position="30"/>
    </location>
</feature>
<feature type="domain" description="Penicillin-binding protein transpeptidase" evidence="4">
    <location>
        <begin position="252"/>
        <end position="547"/>
    </location>
</feature>
<sequence>MNYKQRLRLRIVLWAIILAAVVLTAALYRIQIVKGDSYIVQADKQYAKPATGLFDRGTIYFVSKGGTLSSAASIAHGHTIYINPKQLTNQDQAYQALSTYIAIDKDEFVRKAARFDDPYEELVRKVPQEIGEAIEALSITGVGVLPEAWRVYPGGNMASQTLGILGENNNGKVEGRYGLESAYEKVLRRSDSATGLNVFVGIFSGLRDNVFGSVKTVTGDIVSTIEPTVQSYLEKVLFRTDKIWDPNEIGGLIMDPRTGDIVALASLPSFDPNDLSLVKNPAIFSNPLVEHVYEMGSIVKPLTMAVALDTGAVTPDSTYEDTGTMTLNGKTIGNYDGVARGQTTMQEILDHSLNMGAATIALKVGRDIFADYFQRLALGQKTGIDQPNEARGIIGNLTTGRDIETATAAYGQGIAVSPIAMARALSALGNGGYLVEPHLVSSINREDGTVYAIETERSRQIFKKESTDQVTRMLVRAVDVALRGGRLKMEHYSIAAKTGTAQIADRTTGGYYSDRYTHSFFGYFPAYDPKFLIFLYQIQPKGTNYASDTLTDPFGELVKFLINYYDIPPDR</sequence>
<dbReference type="GO" id="GO:0008658">
    <property type="term" value="F:penicillin binding"/>
    <property type="evidence" value="ECO:0007669"/>
    <property type="project" value="InterPro"/>
</dbReference>
<dbReference type="Gene3D" id="3.40.710.10">
    <property type="entry name" value="DD-peptidase/beta-lactamase superfamily"/>
    <property type="match status" value="1"/>
</dbReference>
<dbReference type="Proteomes" id="UP000178413">
    <property type="component" value="Unassembled WGS sequence"/>
</dbReference>
<feature type="domain" description="Penicillin-binding protein dimerisation" evidence="5">
    <location>
        <begin position="77"/>
        <end position="192"/>
    </location>
</feature>
<accession>A0A1G2MJ11</accession>
<dbReference type="EMBL" id="MHRM01000017">
    <property type="protein sequence ID" value="OHA23866.1"/>
    <property type="molecule type" value="Genomic_DNA"/>
</dbReference>
<dbReference type="Pfam" id="PF03717">
    <property type="entry name" value="PBP_dimer"/>
    <property type="match status" value="1"/>
</dbReference>
<dbReference type="PANTHER" id="PTHR30627:SF1">
    <property type="entry name" value="PEPTIDOGLYCAN D,D-TRANSPEPTIDASE FTSI"/>
    <property type="match status" value="1"/>
</dbReference>
<dbReference type="InterPro" id="IPR036138">
    <property type="entry name" value="PBP_dimer_sf"/>
</dbReference>
<dbReference type="Gene3D" id="3.90.1310.10">
    <property type="entry name" value="Penicillin-binding protein 2a (Domain 2)"/>
    <property type="match status" value="1"/>
</dbReference>
<dbReference type="GO" id="GO:0005886">
    <property type="term" value="C:plasma membrane"/>
    <property type="evidence" value="ECO:0007669"/>
    <property type="project" value="TreeGrafter"/>
</dbReference>
<proteinExistence type="predicted"/>
<comment type="subcellular location">
    <subcellularLocation>
        <location evidence="1">Membrane</location>
    </subcellularLocation>
</comment>
<dbReference type="AlphaFoldDB" id="A0A1G2MJ11"/>
<dbReference type="InterPro" id="IPR001460">
    <property type="entry name" value="PCN-bd_Tpept"/>
</dbReference>
<comment type="caution">
    <text evidence="6">The sequence shown here is derived from an EMBL/GenBank/DDBJ whole genome shotgun (WGS) entry which is preliminary data.</text>
</comment>
<evidence type="ECO:0000313" key="7">
    <source>
        <dbReference type="Proteomes" id="UP000178413"/>
    </source>
</evidence>
<dbReference type="SUPFAM" id="SSF56601">
    <property type="entry name" value="beta-lactamase/transpeptidase-like"/>
    <property type="match status" value="1"/>
</dbReference>
<keyword evidence="3" id="KW-1133">Transmembrane helix</keyword>
<reference evidence="6 7" key="1">
    <citation type="journal article" date="2016" name="Nat. Commun.">
        <title>Thousands of microbial genomes shed light on interconnected biogeochemical processes in an aquifer system.</title>
        <authorList>
            <person name="Anantharaman K."/>
            <person name="Brown C.T."/>
            <person name="Hug L.A."/>
            <person name="Sharon I."/>
            <person name="Castelle C.J."/>
            <person name="Probst A.J."/>
            <person name="Thomas B.C."/>
            <person name="Singh A."/>
            <person name="Wilkins M.J."/>
            <person name="Karaoz U."/>
            <person name="Brodie E.L."/>
            <person name="Williams K.H."/>
            <person name="Hubbard S.S."/>
            <person name="Banfield J.F."/>
        </authorList>
    </citation>
    <scope>NUCLEOTIDE SEQUENCE [LARGE SCALE GENOMIC DNA]</scope>
</reference>
<evidence type="ECO:0000256" key="2">
    <source>
        <dbReference type="ARBA" id="ARBA00023136"/>
    </source>
</evidence>
<gene>
    <name evidence="6" type="ORF">A3D50_00915</name>
</gene>
<evidence type="ECO:0000256" key="1">
    <source>
        <dbReference type="ARBA" id="ARBA00004370"/>
    </source>
</evidence>
<dbReference type="Pfam" id="PF00905">
    <property type="entry name" value="Transpeptidase"/>
    <property type="match status" value="1"/>
</dbReference>
<keyword evidence="2 3" id="KW-0472">Membrane</keyword>
<dbReference type="STRING" id="1802308.A3D50_00915"/>
<dbReference type="SUPFAM" id="SSF56519">
    <property type="entry name" value="Penicillin binding protein dimerisation domain"/>
    <property type="match status" value="1"/>
</dbReference>
<evidence type="ECO:0000256" key="3">
    <source>
        <dbReference type="SAM" id="Phobius"/>
    </source>
</evidence>
<dbReference type="GO" id="GO:0071555">
    <property type="term" value="P:cell wall organization"/>
    <property type="evidence" value="ECO:0007669"/>
    <property type="project" value="TreeGrafter"/>
</dbReference>
<dbReference type="Gene3D" id="3.30.450.330">
    <property type="match status" value="1"/>
</dbReference>
<dbReference type="InterPro" id="IPR005311">
    <property type="entry name" value="PBP_dimer"/>
</dbReference>
<evidence type="ECO:0000259" key="5">
    <source>
        <dbReference type="Pfam" id="PF03717"/>
    </source>
</evidence>
<dbReference type="InterPro" id="IPR050515">
    <property type="entry name" value="Beta-lactam/transpept"/>
</dbReference>
<evidence type="ECO:0000259" key="4">
    <source>
        <dbReference type="Pfam" id="PF00905"/>
    </source>
</evidence>
<dbReference type="InterPro" id="IPR012338">
    <property type="entry name" value="Beta-lactam/transpept-like"/>
</dbReference>
<keyword evidence="3" id="KW-0812">Transmembrane</keyword>
<organism evidence="6 7">
    <name type="scientific">Candidatus Taylorbacteria bacterium RIFCSPHIGHO2_02_FULL_44_12</name>
    <dbReference type="NCBI Taxonomy" id="1802308"/>
    <lineage>
        <taxon>Bacteria</taxon>
        <taxon>Candidatus Tayloriibacteriota</taxon>
    </lineage>
</organism>
<protein>
    <submittedName>
        <fullName evidence="6">Uncharacterized protein</fullName>
    </submittedName>
</protein>